<protein>
    <recommendedName>
        <fullName evidence="4">Lipoprotein</fullName>
    </recommendedName>
</protein>
<gene>
    <name evidence="2" type="ORF">UH38_15130</name>
</gene>
<keyword evidence="3" id="KW-1185">Reference proteome</keyword>
<name>A0A0D8ZQZ8_9CYAN</name>
<dbReference type="Proteomes" id="UP000032452">
    <property type="component" value="Unassembled WGS sequence"/>
</dbReference>
<reference evidence="2 3" key="1">
    <citation type="submission" date="2015-02" db="EMBL/GenBank/DDBJ databases">
        <title>Draft genome of a novel marine cyanobacterium (Chroococcales) isolated from South Atlantic Ocean.</title>
        <authorList>
            <person name="Rigonato J."/>
            <person name="Alvarenga D.O."/>
            <person name="Branco L.H."/>
            <person name="Varani A.M."/>
            <person name="Brandini F.P."/>
            <person name="Fiore M.F."/>
        </authorList>
    </citation>
    <scope>NUCLEOTIDE SEQUENCE [LARGE SCALE GENOMIC DNA]</scope>
    <source>
        <strain evidence="2 3">CENA595</strain>
    </source>
</reference>
<dbReference type="OrthoDB" id="581696at2"/>
<evidence type="ECO:0000313" key="3">
    <source>
        <dbReference type="Proteomes" id="UP000032452"/>
    </source>
</evidence>
<comment type="caution">
    <text evidence="2">The sequence shown here is derived from an EMBL/GenBank/DDBJ whole genome shotgun (WGS) entry which is preliminary data.</text>
</comment>
<dbReference type="RefSeq" id="WP_045055512.1">
    <property type="nucleotide sequence ID" value="NZ_CAWMDP010000001.1"/>
</dbReference>
<dbReference type="PROSITE" id="PS51257">
    <property type="entry name" value="PROKAR_LIPOPROTEIN"/>
    <property type="match status" value="1"/>
</dbReference>
<sequence>MSETAKFKVGSIVVSGLCAIALASCSTVTTTEYEATARTTYTWQVEYATNPSKDGLTRFETFASASLLNRNGIKPANAVKGPDERGLWWGALPPRPSVDEIEQRQKFVEKPSTPQLIKSVDYQISYQAGDGKRTLPTNYQAYRQVVKAYSQKLPLQLTLGVNDNTVEKAEVKIN</sequence>
<keyword evidence="1" id="KW-0732">Signal</keyword>
<evidence type="ECO:0000313" key="2">
    <source>
        <dbReference type="EMBL" id="KJH70924.1"/>
    </source>
</evidence>
<accession>A0A0D8ZQZ8</accession>
<dbReference type="PATRIC" id="fig|1618023.3.peg.39"/>
<evidence type="ECO:0008006" key="4">
    <source>
        <dbReference type="Google" id="ProtNLM"/>
    </source>
</evidence>
<organism evidence="2 3">
    <name type="scientific">Aliterella atlantica CENA595</name>
    <dbReference type="NCBI Taxonomy" id="1618023"/>
    <lineage>
        <taxon>Bacteria</taxon>
        <taxon>Bacillati</taxon>
        <taxon>Cyanobacteriota</taxon>
        <taxon>Cyanophyceae</taxon>
        <taxon>Chroococcidiopsidales</taxon>
        <taxon>Aliterellaceae</taxon>
        <taxon>Aliterella</taxon>
    </lineage>
</organism>
<feature type="chain" id="PRO_5002337366" description="Lipoprotein" evidence="1">
    <location>
        <begin position="24"/>
        <end position="174"/>
    </location>
</feature>
<feature type="signal peptide" evidence="1">
    <location>
        <begin position="1"/>
        <end position="23"/>
    </location>
</feature>
<evidence type="ECO:0000256" key="1">
    <source>
        <dbReference type="SAM" id="SignalP"/>
    </source>
</evidence>
<dbReference type="EMBL" id="JYON01000016">
    <property type="protein sequence ID" value="KJH70924.1"/>
    <property type="molecule type" value="Genomic_DNA"/>
</dbReference>
<dbReference type="AlphaFoldDB" id="A0A0D8ZQZ8"/>
<proteinExistence type="predicted"/>